<evidence type="ECO:0000313" key="2">
    <source>
        <dbReference type="Proteomes" id="UP000095287"/>
    </source>
</evidence>
<evidence type="ECO:0000256" key="1">
    <source>
        <dbReference type="SAM" id="SignalP"/>
    </source>
</evidence>
<proteinExistence type="predicted"/>
<accession>A0A1I8A0U6</accession>
<name>A0A1I8A0U6_9BILA</name>
<protein>
    <submittedName>
        <fullName evidence="3">DUF19 domain-containing protein</fullName>
    </submittedName>
</protein>
<keyword evidence="1" id="KW-0732">Signal</keyword>
<dbReference type="AlphaFoldDB" id="A0A1I8A0U6"/>
<sequence>MRGQLVCIFVALLGVSLAAKAATKNCDQPQLNHCSDTFLKFIGYNTTNYDLWKKYEPLYKYLTGKWTAEPGNAEGLVNICNGLEALLGCLGPEGYNLCTRTPYLVSMGTPLDEAYKVQGMLDQFNFQCGAGFFTALTENFQCLQRVEKHFSTSLDKCRNTFFVNVQADSSLGCAQEHQLVFCYMTVFEQAQCRGGTERADLWWACESQVAFTQPYNFCTAKPFDCSEFFDHRNRNAMLNSASSNRGAFDEWVQTHYKKTETGHLFKMADTYKMVNGKLEAIEGEWVEEPDMF</sequence>
<feature type="chain" id="PRO_5009314133" evidence="1">
    <location>
        <begin position="19"/>
        <end position="292"/>
    </location>
</feature>
<dbReference type="PANTHER" id="PTHR34311">
    <property type="entry name" value="PROTEIN CBG21698-RELATED"/>
    <property type="match status" value="1"/>
</dbReference>
<dbReference type="WBParaSite" id="L893_g31736.t1">
    <property type="protein sequence ID" value="L893_g31736.t1"/>
    <property type="gene ID" value="L893_g31736"/>
</dbReference>
<dbReference type="Proteomes" id="UP000095287">
    <property type="component" value="Unplaced"/>
</dbReference>
<keyword evidence="2" id="KW-1185">Reference proteome</keyword>
<organism evidence="2 3">
    <name type="scientific">Steinernema glaseri</name>
    <dbReference type="NCBI Taxonomy" id="37863"/>
    <lineage>
        <taxon>Eukaryota</taxon>
        <taxon>Metazoa</taxon>
        <taxon>Ecdysozoa</taxon>
        <taxon>Nematoda</taxon>
        <taxon>Chromadorea</taxon>
        <taxon>Rhabditida</taxon>
        <taxon>Tylenchina</taxon>
        <taxon>Panagrolaimomorpha</taxon>
        <taxon>Strongyloidoidea</taxon>
        <taxon>Steinernematidae</taxon>
        <taxon>Steinernema</taxon>
    </lineage>
</organism>
<evidence type="ECO:0000313" key="3">
    <source>
        <dbReference type="WBParaSite" id="L893_g31736.t1"/>
    </source>
</evidence>
<reference evidence="3" key="1">
    <citation type="submission" date="2016-11" db="UniProtKB">
        <authorList>
            <consortium name="WormBaseParasite"/>
        </authorList>
    </citation>
    <scope>IDENTIFICATION</scope>
</reference>
<feature type="signal peptide" evidence="1">
    <location>
        <begin position="1"/>
        <end position="18"/>
    </location>
</feature>